<comment type="caution">
    <text evidence="1">The sequence shown here is derived from an EMBL/GenBank/DDBJ whole genome shotgun (WGS) entry which is preliminary data.</text>
</comment>
<name>A0ACC1TJS7_9AGAR</name>
<keyword evidence="2" id="KW-1185">Reference proteome</keyword>
<sequence length="346" mass="38473">MATISFDLMDVDQTVQPSSCPTSLSTTASLPFEIVRFKGQDFRVCHPVEPQPEDALVLPERYEQEEEIFYVRYQDLNGLKHNALVQIAKDCGLSSHQNMNILREKITEFSKDMIQWKTLLAGACRAHRGVRSGKIVKNELSNQDKNSPTLQIKKAKEKLSTLRRNALMGVAANTSSGQILVAQHSKDMRTLEQKTQLLKLAKKFCDAHPYIPLEELNRRTKAKADAAKVQSASIDGLASMVGTLVQRLPTLLSAPFATSGLHSMPIGISRSILDSDLLSTFRPVSMPMKLRIEESNLRGNNNGIITETAMDQEPVAEKNGRSLVEAGNRITKDRDGEETDEPMQDV</sequence>
<dbReference type="Proteomes" id="UP001163835">
    <property type="component" value="Unassembled WGS sequence"/>
</dbReference>
<organism evidence="1 2">
    <name type="scientific">Lentinula aff. lateritia</name>
    <dbReference type="NCBI Taxonomy" id="2804960"/>
    <lineage>
        <taxon>Eukaryota</taxon>
        <taxon>Fungi</taxon>
        <taxon>Dikarya</taxon>
        <taxon>Basidiomycota</taxon>
        <taxon>Agaricomycotina</taxon>
        <taxon>Agaricomycetes</taxon>
        <taxon>Agaricomycetidae</taxon>
        <taxon>Agaricales</taxon>
        <taxon>Marasmiineae</taxon>
        <taxon>Omphalotaceae</taxon>
        <taxon>Lentinula</taxon>
    </lineage>
</organism>
<dbReference type="EMBL" id="MU795805">
    <property type="protein sequence ID" value="KAJ3804794.1"/>
    <property type="molecule type" value="Genomic_DNA"/>
</dbReference>
<reference evidence="1" key="1">
    <citation type="submission" date="2022-09" db="EMBL/GenBank/DDBJ databases">
        <title>A Global Phylogenomic Analysis of the Shiitake Genus Lentinula.</title>
        <authorList>
            <consortium name="DOE Joint Genome Institute"/>
            <person name="Sierra-Patev S."/>
            <person name="Min B."/>
            <person name="Naranjo-Ortiz M."/>
            <person name="Looney B."/>
            <person name="Konkel Z."/>
            <person name="Slot J.C."/>
            <person name="Sakamoto Y."/>
            <person name="Steenwyk J.L."/>
            <person name="Rokas A."/>
            <person name="Carro J."/>
            <person name="Camarero S."/>
            <person name="Ferreira P."/>
            <person name="Molpeceres G."/>
            <person name="Ruiz-Duenas F.J."/>
            <person name="Serrano A."/>
            <person name="Henrissat B."/>
            <person name="Drula E."/>
            <person name="Hughes K.W."/>
            <person name="Mata J.L."/>
            <person name="Ishikawa N.K."/>
            <person name="Vargas-Isla R."/>
            <person name="Ushijima S."/>
            <person name="Smith C.A."/>
            <person name="Ahrendt S."/>
            <person name="Andreopoulos W."/>
            <person name="He G."/>
            <person name="Labutti K."/>
            <person name="Lipzen A."/>
            <person name="Ng V."/>
            <person name="Riley R."/>
            <person name="Sandor L."/>
            <person name="Barry K."/>
            <person name="Martinez A.T."/>
            <person name="Xiao Y."/>
            <person name="Gibbons J.G."/>
            <person name="Terashima K."/>
            <person name="Grigoriev I.V."/>
            <person name="Hibbett D.S."/>
        </authorList>
    </citation>
    <scope>NUCLEOTIDE SEQUENCE</scope>
    <source>
        <strain evidence="1">TMI1499</strain>
    </source>
</reference>
<protein>
    <submittedName>
        <fullName evidence="1">Uncharacterized protein</fullName>
    </submittedName>
</protein>
<evidence type="ECO:0000313" key="2">
    <source>
        <dbReference type="Proteomes" id="UP001163835"/>
    </source>
</evidence>
<evidence type="ECO:0000313" key="1">
    <source>
        <dbReference type="EMBL" id="KAJ3804794.1"/>
    </source>
</evidence>
<accession>A0ACC1TJS7</accession>
<gene>
    <name evidence="1" type="ORF">F5876DRAFT_82600</name>
</gene>
<proteinExistence type="predicted"/>